<protein>
    <submittedName>
        <fullName evidence="1">Uncharacterized protein</fullName>
    </submittedName>
</protein>
<gene>
    <name evidence="1" type="ORF">RWH43_06040</name>
</gene>
<sequence length="209" mass="23207">MKHVAPPGTLASTYLPDLQDLSADQRATFRIGLMARLTVAMERTARDVHGWLQGRDDPAELEDGARQFAMLLKQIKANLRPADEDFAMAAKEALDQVYAAYEERNRYVHDLLHETDLGQWSRESLEFHTPLHSTAVDEEALVDAVLAIVRANWRLIALASLVSRTHQDRDDPGITGSPADPHGWRAILENRFVLTPGGGASTTPDAYRA</sequence>
<dbReference type="Proteomes" id="UP001256673">
    <property type="component" value="Unassembled WGS sequence"/>
</dbReference>
<reference evidence="1 2" key="1">
    <citation type="submission" date="2023-09" db="EMBL/GenBank/DDBJ databases">
        <title>Microbacterium fusihabitans sp. nov., Microbacterium phycihabitans sp. nov., and Microbacterium cervinum sp. nov., isolated from dried seaweeds of beach.</title>
        <authorList>
            <person name="Lee S.D."/>
        </authorList>
    </citation>
    <scope>NUCLEOTIDE SEQUENCE [LARGE SCALE GENOMIC DNA]</scope>
    <source>
        <strain evidence="1 2">KSW2-21</strain>
    </source>
</reference>
<dbReference type="EMBL" id="JAWDIU010000001">
    <property type="protein sequence ID" value="MDU0326316.1"/>
    <property type="molecule type" value="Genomic_DNA"/>
</dbReference>
<evidence type="ECO:0000313" key="2">
    <source>
        <dbReference type="Proteomes" id="UP001256673"/>
    </source>
</evidence>
<name>A0ABU3RTT8_9MICO</name>
<accession>A0ABU3RTT8</accession>
<dbReference type="RefSeq" id="WP_316000941.1">
    <property type="nucleotide sequence ID" value="NZ_JAWDIU010000001.1"/>
</dbReference>
<organism evidence="1 2">
    <name type="scientific">Microbacterium algihabitans</name>
    <dbReference type="NCBI Taxonomy" id="3075992"/>
    <lineage>
        <taxon>Bacteria</taxon>
        <taxon>Bacillati</taxon>
        <taxon>Actinomycetota</taxon>
        <taxon>Actinomycetes</taxon>
        <taxon>Micrococcales</taxon>
        <taxon>Microbacteriaceae</taxon>
        <taxon>Microbacterium</taxon>
    </lineage>
</organism>
<comment type="caution">
    <text evidence="1">The sequence shown here is derived from an EMBL/GenBank/DDBJ whole genome shotgun (WGS) entry which is preliminary data.</text>
</comment>
<keyword evidence="2" id="KW-1185">Reference proteome</keyword>
<evidence type="ECO:0000313" key="1">
    <source>
        <dbReference type="EMBL" id="MDU0326316.1"/>
    </source>
</evidence>
<proteinExistence type="predicted"/>